<organism evidence="1 2">
    <name type="scientific">Anaeromyces robustus</name>
    <dbReference type="NCBI Taxonomy" id="1754192"/>
    <lineage>
        <taxon>Eukaryota</taxon>
        <taxon>Fungi</taxon>
        <taxon>Fungi incertae sedis</taxon>
        <taxon>Chytridiomycota</taxon>
        <taxon>Chytridiomycota incertae sedis</taxon>
        <taxon>Neocallimastigomycetes</taxon>
        <taxon>Neocallimastigales</taxon>
        <taxon>Neocallimastigaceae</taxon>
        <taxon>Anaeromyces</taxon>
    </lineage>
</organism>
<name>A0A1Y1WWG3_9FUNG</name>
<sequence>MKNRHSNFLKDDNSQVDNVFFTGTNSNGKEIMTTIKDITPTLRNSGSRTMELLGFNVNFEDIYQNISDNNVNDENISIKGKEILQKLDVIYQLTSGNRYDVEPIRLFEGNIINIDIYGKRYIQFGGTLTIEDKIGNDCSISNVKGKRQITDYTLQLFNSKNIDSNILTDDNKYDLNVNELYINRENVHEIWRSLISNYITNFGNFDGNESELFINNINDAIKIYKYKNKISNSELEKK</sequence>
<gene>
    <name evidence="1" type="ORF">BCR32DRAFT_282770</name>
</gene>
<dbReference type="EMBL" id="MCFG01000230">
    <property type="protein sequence ID" value="ORX77899.1"/>
    <property type="molecule type" value="Genomic_DNA"/>
</dbReference>
<proteinExistence type="predicted"/>
<keyword evidence="2" id="KW-1185">Reference proteome</keyword>
<accession>A0A1Y1WWG3</accession>
<reference evidence="1 2" key="2">
    <citation type="submission" date="2016-08" db="EMBL/GenBank/DDBJ databases">
        <title>Pervasive Adenine N6-methylation of Active Genes in Fungi.</title>
        <authorList>
            <consortium name="DOE Joint Genome Institute"/>
            <person name="Mondo S.J."/>
            <person name="Dannebaum R.O."/>
            <person name="Kuo R.C."/>
            <person name="Labutti K."/>
            <person name="Haridas S."/>
            <person name="Kuo A."/>
            <person name="Salamov A."/>
            <person name="Ahrendt S.R."/>
            <person name="Lipzen A."/>
            <person name="Sullivan W."/>
            <person name="Andreopoulos W.B."/>
            <person name="Clum A."/>
            <person name="Lindquist E."/>
            <person name="Daum C."/>
            <person name="Ramamoorthy G.K."/>
            <person name="Gryganskyi A."/>
            <person name="Culley D."/>
            <person name="Magnuson J.K."/>
            <person name="James T.Y."/>
            <person name="O'Malley M.A."/>
            <person name="Stajich J.E."/>
            <person name="Spatafora J.W."/>
            <person name="Visel A."/>
            <person name="Grigoriev I.V."/>
        </authorList>
    </citation>
    <scope>NUCLEOTIDE SEQUENCE [LARGE SCALE GENOMIC DNA]</scope>
    <source>
        <strain evidence="1 2">S4</strain>
    </source>
</reference>
<dbReference type="Proteomes" id="UP000193944">
    <property type="component" value="Unassembled WGS sequence"/>
</dbReference>
<protein>
    <submittedName>
        <fullName evidence="1">Uncharacterized protein</fullName>
    </submittedName>
</protein>
<evidence type="ECO:0000313" key="1">
    <source>
        <dbReference type="EMBL" id="ORX77899.1"/>
    </source>
</evidence>
<dbReference type="AlphaFoldDB" id="A0A1Y1WWG3"/>
<comment type="caution">
    <text evidence="1">The sequence shown here is derived from an EMBL/GenBank/DDBJ whole genome shotgun (WGS) entry which is preliminary data.</text>
</comment>
<evidence type="ECO:0000313" key="2">
    <source>
        <dbReference type="Proteomes" id="UP000193944"/>
    </source>
</evidence>
<reference evidence="1 2" key="1">
    <citation type="submission" date="2016-08" db="EMBL/GenBank/DDBJ databases">
        <title>A Parts List for Fungal Cellulosomes Revealed by Comparative Genomics.</title>
        <authorList>
            <consortium name="DOE Joint Genome Institute"/>
            <person name="Haitjema C.H."/>
            <person name="Gilmore S.P."/>
            <person name="Henske J.K."/>
            <person name="Solomon K.V."/>
            <person name="De Groot R."/>
            <person name="Kuo A."/>
            <person name="Mondo S.J."/>
            <person name="Salamov A.A."/>
            <person name="Labutti K."/>
            <person name="Zhao Z."/>
            <person name="Chiniquy J."/>
            <person name="Barry K."/>
            <person name="Brewer H.M."/>
            <person name="Purvine S.O."/>
            <person name="Wright A.T."/>
            <person name="Boxma B."/>
            <person name="Van Alen T."/>
            <person name="Hackstein J.H."/>
            <person name="Baker S.E."/>
            <person name="Grigoriev I.V."/>
            <person name="O'Malley M.A."/>
        </authorList>
    </citation>
    <scope>NUCLEOTIDE SEQUENCE [LARGE SCALE GENOMIC DNA]</scope>
    <source>
        <strain evidence="1 2">S4</strain>
    </source>
</reference>